<evidence type="ECO:0000313" key="3">
    <source>
        <dbReference type="RefSeq" id="XP_026683147.1"/>
    </source>
</evidence>
<dbReference type="STRING" id="121845.A0A3Q0J3T2"/>
<gene>
    <name evidence="3" type="primary">LOC113469542</name>
</gene>
<organism evidence="2 3">
    <name type="scientific">Diaphorina citri</name>
    <name type="common">Asian citrus psyllid</name>
    <dbReference type="NCBI Taxonomy" id="121845"/>
    <lineage>
        <taxon>Eukaryota</taxon>
        <taxon>Metazoa</taxon>
        <taxon>Ecdysozoa</taxon>
        <taxon>Arthropoda</taxon>
        <taxon>Hexapoda</taxon>
        <taxon>Insecta</taxon>
        <taxon>Pterygota</taxon>
        <taxon>Neoptera</taxon>
        <taxon>Paraneoptera</taxon>
        <taxon>Hemiptera</taxon>
        <taxon>Sternorrhyncha</taxon>
        <taxon>Psylloidea</taxon>
        <taxon>Psyllidae</taxon>
        <taxon>Diaphorininae</taxon>
        <taxon>Diaphorina</taxon>
    </lineage>
</organism>
<keyword evidence="2" id="KW-1185">Reference proteome</keyword>
<dbReference type="RefSeq" id="XP_026683147.1">
    <property type="nucleotide sequence ID" value="XM_026827346.1"/>
</dbReference>
<reference evidence="3" key="1">
    <citation type="submission" date="2025-08" db="UniProtKB">
        <authorList>
            <consortium name="RefSeq"/>
        </authorList>
    </citation>
    <scope>IDENTIFICATION</scope>
</reference>
<dbReference type="AlphaFoldDB" id="A0A3Q0J3T2"/>
<keyword evidence="1" id="KW-1133">Transmembrane helix</keyword>
<dbReference type="GO" id="GO:0016020">
    <property type="term" value="C:membrane"/>
    <property type="evidence" value="ECO:0007669"/>
    <property type="project" value="InterPro"/>
</dbReference>
<feature type="transmembrane region" description="Helical" evidence="1">
    <location>
        <begin position="61"/>
        <end position="84"/>
    </location>
</feature>
<dbReference type="KEGG" id="dci:113469542"/>
<dbReference type="InterPro" id="IPR007369">
    <property type="entry name" value="Peptidase_A22B_SPP"/>
</dbReference>
<protein>
    <submittedName>
        <fullName evidence="3">Signal peptide peptidase-like 3</fullName>
    </submittedName>
</protein>
<feature type="transmembrane region" description="Helical" evidence="1">
    <location>
        <begin position="162"/>
        <end position="185"/>
    </location>
</feature>
<dbReference type="PaxDb" id="121845-A0A3Q0J3T2"/>
<evidence type="ECO:0000313" key="2">
    <source>
        <dbReference type="Proteomes" id="UP000079169"/>
    </source>
</evidence>
<feature type="transmembrane region" description="Helical" evidence="1">
    <location>
        <begin position="105"/>
        <end position="126"/>
    </location>
</feature>
<feature type="transmembrane region" description="Helical" evidence="1">
    <location>
        <begin position="34"/>
        <end position="55"/>
    </location>
</feature>
<dbReference type="Pfam" id="PF04258">
    <property type="entry name" value="Peptidase_A22B"/>
    <property type="match status" value="1"/>
</dbReference>
<keyword evidence="1" id="KW-0812">Transmembrane</keyword>
<proteinExistence type="predicted"/>
<name>A0A3Q0J3T2_DIACI</name>
<keyword evidence="1" id="KW-0472">Membrane</keyword>
<evidence type="ECO:0000256" key="1">
    <source>
        <dbReference type="SAM" id="Phobius"/>
    </source>
</evidence>
<dbReference type="GeneID" id="113469542"/>
<dbReference type="Proteomes" id="UP000079169">
    <property type="component" value="Unplaced"/>
</dbReference>
<accession>A0A3Q0J3T2</accession>
<dbReference type="GO" id="GO:0042500">
    <property type="term" value="F:aspartic endopeptidase activity, intramembrane cleaving"/>
    <property type="evidence" value="ECO:0007669"/>
    <property type="project" value="InterPro"/>
</dbReference>
<sequence length="195" mass="22000">MEQEAREREKERAKGCLLGATETKCRHDVQTLDAMQALCLPLGASISLLIMFFFFDSMQMLFAVCTASKYYILFFIIGIFIFLVREICMAQIKYEGARHSSSTRFVMFSPISIRTFTFSLCVSAFLQGTLENGFVRLNLLSLEHKFGLATSQLAYILAGYDVATVLFLIPFVYFTGGSVVFVFFISQISLDLDIS</sequence>